<evidence type="ECO:0000256" key="1">
    <source>
        <dbReference type="ARBA" id="ARBA00022598"/>
    </source>
</evidence>
<gene>
    <name evidence="7" type="ORF">H257_00723</name>
</gene>
<dbReference type="SUPFAM" id="SSF56059">
    <property type="entry name" value="Glutathione synthetase ATP-binding domain-like"/>
    <property type="match status" value="1"/>
</dbReference>
<dbReference type="OrthoDB" id="64566at2759"/>
<evidence type="ECO:0000256" key="3">
    <source>
        <dbReference type="ARBA" id="ARBA00022741"/>
    </source>
</evidence>
<dbReference type="EMBL" id="KI913114">
    <property type="protein sequence ID" value="ETV89449.1"/>
    <property type="molecule type" value="Genomic_DNA"/>
</dbReference>
<dbReference type="Pfam" id="PF03738">
    <property type="entry name" value="GSP_synth"/>
    <property type="match status" value="1"/>
</dbReference>
<name>W4HDQ1_APHAT</name>
<keyword evidence="2" id="KW-0479">Metal-binding</keyword>
<sequence>MRAAVRASWQRRDRDLLGRFDFSWDGQGDPKLLEYNADTPMILVEMAVGQRLWWDHVHRKEDEASHRIKWCFNTIENQLAVAWPRVVPPKTSLCVAGTNASVEEQEHAAFVAKTAAASGIAVTLAGMDQLSVANGKVVTTWDNTPVPCYEWLAEESLGIDLFADDGSMSSSDEKTVWIEPAWKLVLGNKALLSLLWELYPGHPNLLPATYNQLQARTGVVYSHEFDNPHEFLTAAIDAATVSLPAEGDTLDRVANLFGHTNQDPTLYLGHPVYQAYHETAKFSGRRIVVGSWVIHGQPTGTCIREGGADTTNDSSSFVPHYVDRELYVSLYPPVDDSYAGHVQRYFGYGGGGGSGVPVTSPNLTTQNAARTQTLGPSSGVAIPHDTARPDEAAKGAVLASRRARLAEQMAAETG</sequence>
<dbReference type="InterPro" id="IPR016185">
    <property type="entry name" value="PreATP-grasp_dom_sf"/>
</dbReference>
<keyword evidence="5" id="KW-0460">Magnesium</keyword>
<accession>W4HDQ1</accession>
<organism evidence="7">
    <name type="scientific">Aphanomyces astaci</name>
    <name type="common">Crayfish plague agent</name>
    <dbReference type="NCBI Taxonomy" id="112090"/>
    <lineage>
        <taxon>Eukaryota</taxon>
        <taxon>Sar</taxon>
        <taxon>Stramenopiles</taxon>
        <taxon>Oomycota</taxon>
        <taxon>Saprolegniomycetes</taxon>
        <taxon>Saprolegniales</taxon>
        <taxon>Verrucalvaceae</taxon>
        <taxon>Aphanomyces</taxon>
    </lineage>
</organism>
<dbReference type="STRING" id="112090.W4HDQ1"/>
<reference evidence="7" key="1">
    <citation type="submission" date="2013-12" db="EMBL/GenBank/DDBJ databases">
        <title>The Genome Sequence of Aphanomyces astaci APO3.</title>
        <authorList>
            <consortium name="The Broad Institute Genomics Platform"/>
            <person name="Russ C."/>
            <person name="Tyler B."/>
            <person name="van West P."/>
            <person name="Dieguez-Uribeondo J."/>
            <person name="Young S.K."/>
            <person name="Zeng Q."/>
            <person name="Gargeya S."/>
            <person name="Fitzgerald M."/>
            <person name="Abouelleil A."/>
            <person name="Alvarado L."/>
            <person name="Chapman S.B."/>
            <person name="Gainer-Dewar J."/>
            <person name="Goldberg J."/>
            <person name="Griggs A."/>
            <person name="Gujja S."/>
            <person name="Hansen M."/>
            <person name="Howarth C."/>
            <person name="Imamovic A."/>
            <person name="Ireland A."/>
            <person name="Larimer J."/>
            <person name="McCowan C."/>
            <person name="Murphy C."/>
            <person name="Pearson M."/>
            <person name="Poon T.W."/>
            <person name="Priest M."/>
            <person name="Roberts A."/>
            <person name="Saif S."/>
            <person name="Shea T."/>
            <person name="Sykes S."/>
            <person name="Wortman J."/>
            <person name="Nusbaum C."/>
            <person name="Birren B."/>
        </authorList>
    </citation>
    <scope>NUCLEOTIDE SEQUENCE [LARGE SCALE GENOMIC DNA]</scope>
    <source>
        <strain evidence="7">APO3</strain>
    </source>
</reference>
<dbReference type="RefSeq" id="XP_009821849.1">
    <property type="nucleotide sequence ID" value="XM_009823547.1"/>
</dbReference>
<evidence type="ECO:0000256" key="5">
    <source>
        <dbReference type="ARBA" id="ARBA00022842"/>
    </source>
</evidence>
<dbReference type="GO" id="GO:0016874">
    <property type="term" value="F:ligase activity"/>
    <property type="evidence" value="ECO:0007669"/>
    <property type="project" value="UniProtKB-KW"/>
</dbReference>
<dbReference type="SUPFAM" id="SSF52440">
    <property type="entry name" value="PreATP-grasp domain"/>
    <property type="match status" value="1"/>
</dbReference>
<keyword evidence="4" id="KW-0067">ATP-binding</keyword>
<dbReference type="VEuPathDB" id="FungiDB:H257_00723"/>
<proteinExistence type="predicted"/>
<dbReference type="GeneID" id="20802719"/>
<dbReference type="AlphaFoldDB" id="W4HDQ1"/>
<dbReference type="GO" id="GO:0005524">
    <property type="term" value="F:ATP binding"/>
    <property type="evidence" value="ECO:0007669"/>
    <property type="project" value="UniProtKB-KW"/>
</dbReference>
<keyword evidence="3" id="KW-0547">Nucleotide-binding</keyword>
<evidence type="ECO:0000259" key="6">
    <source>
        <dbReference type="Pfam" id="PF03738"/>
    </source>
</evidence>
<keyword evidence="1" id="KW-0436">Ligase</keyword>
<evidence type="ECO:0000313" key="7">
    <source>
        <dbReference type="EMBL" id="ETV89449.1"/>
    </source>
</evidence>
<dbReference type="GO" id="GO:0046872">
    <property type="term" value="F:metal ion binding"/>
    <property type="evidence" value="ECO:0007669"/>
    <property type="project" value="UniProtKB-KW"/>
</dbReference>
<protein>
    <recommendedName>
        <fullName evidence="6">Glutathionylspermidine synthase pre-ATP-grasp-like domain-containing protein</fullName>
    </recommendedName>
</protein>
<dbReference type="InterPro" id="IPR005494">
    <property type="entry name" value="GSPS_pre-ATP-grasp-like_dom"/>
</dbReference>
<evidence type="ECO:0000256" key="4">
    <source>
        <dbReference type="ARBA" id="ARBA00022840"/>
    </source>
</evidence>
<evidence type="ECO:0000256" key="2">
    <source>
        <dbReference type="ARBA" id="ARBA00022723"/>
    </source>
</evidence>
<feature type="domain" description="Glutathionylspermidine synthase pre-ATP-grasp-like" evidence="6">
    <location>
        <begin position="3"/>
        <end position="322"/>
    </location>
</feature>
<dbReference type="Gene3D" id="3.30.1490.330">
    <property type="match status" value="1"/>
</dbReference>